<dbReference type="PANTHER" id="PTHR11010:SF31">
    <property type="entry name" value="ALPHA_BETA-HYDROLASES SUPERFAMILY PROTEIN"/>
    <property type="match status" value="1"/>
</dbReference>
<dbReference type="EMBL" id="LR999454">
    <property type="protein sequence ID" value="CAE6006103.1"/>
    <property type="molecule type" value="Genomic_DNA"/>
</dbReference>
<dbReference type="AlphaFoldDB" id="A0A8S2A0N2"/>
<feature type="domain" description="Calmodulin binding protein-like N-terminal" evidence="6">
    <location>
        <begin position="721"/>
        <end position="868"/>
    </location>
</feature>
<reference evidence="9" key="1">
    <citation type="submission" date="2021-01" db="EMBL/GenBank/DDBJ databases">
        <authorList>
            <person name="Bezrukov I."/>
        </authorList>
    </citation>
    <scope>NUCLEOTIDE SEQUENCE</scope>
</reference>
<comment type="similarity">
    <text evidence="1">Belongs to the peptidase S28 family.</text>
</comment>
<evidence type="ECO:0000256" key="4">
    <source>
        <dbReference type="ARBA" id="ARBA00022801"/>
    </source>
</evidence>
<evidence type="ECO:0000259" key="6">
    <source>
        <dbReference type="Pfam" id="PF07887"/>
    </source>
</evidence>
<dbReference type="GO" id="GO:0006508">
    <property type="term" value="P:proteolysis"/>
    <property type="evidence" value="ECO:0007669"/>
    <property type="project" value="UniProtKB-KW"/>
</dbReference>
<evidence type="ECO:0000313" key="10">
    <source>
        <dbReference type="Proteomes" id="UP000682877"/>
    </source>
</evidence>
<dbReference type="Gene3D" id="3.40.50.1820">
    <property type="entry name" value="alpha/beta hydrolase"/>
    <property type="match status" value="1"/>
</dbReference>
<dbReference type="Pfam" id="PF20452">
    <property type="entry name" value="Calmod_bind_C"/>
    <property type="match status" value="1"/>
</dbReference>
<dbReference type="Pfam" id="PF06364">
    <property type="entry name" value="DUF1068"/>
    <property type="match status" value="1"/>
</dbReference>
<dbReference type="InterPro" id="IPR046830">
    <property type="entry name" value="Calmod_bind_M"/>
</dbReference>
<keyword evidence="3" id="KW-0732">Signal</keyword>
<dbReference type="Proteomes" id="UP000682877">
    <property type="component" value="Chromosome 4"/>
</dbReference>
<keyword evidence="2" id="KW-0645">Protease</keyword>
<dbReference type="InterPro" id="IPR042269">
    <property type="entry name" value="Ser_carbopepase_S28_SKS"/>
</dbReference>
<evidence type="ECO:0000256" key="5">
    <source>
        <dbReference type="ARBA" id="ARBA00023180"/>
    </source>
</evidence>
<dbReference type="Pfam" id="PF20451">
    <property type="entry name" value="Calmod_bind_M"/>
    <property type="match status" value="1"/>
</dbReference>
<protein>
    <submittedName>
        <fullName evidence="9">Uncharacterized protein</fullName>
    </submittedName>
</protein>
<gene>
    <name evidence="9" type="ORF">AARE701A_LOCUS9451</name>
</gene>
<dbReference type="InterPro" id="IPR029058">
    <property type="entry name" value="AB_hydrolase_fold"/>
</dbReference>
<dbReference type="Pfam" id="PF05577">
    <property type="entry name" value="Peptidase_S28"/>
    <property type="match status" value="1"/>
</dbReference>
<dbReference type="PANTHER" id="PTHR11010">
    <property type="entry name" value="PROTEASE S28 PRO-X CARBOXYPEPTIDASE-RELATED"/>
    <property type="match status" value="1"/>
</dbReference>
<accession>A0A8S2A0N2</accession>
<dbReference type="GO" id="GO:0008239">
    <property type="term" value="F:dipeptidyl-peptidase activity"/>
    <property type="evidence" value="ECO:0007669"/>
    <property type="project" value="TreeGrafter"/>
</dbReference>
<name>A0A8S2A0N2_ARAAE</name>
<evidence type="ECO:0000256" key="1">
    <source>
        <dbReference type="ARBA" id="ARBA00011079"/>
    </source>
</evidence>
<evidence type="ECO:0000259" key="7">
    <source>
        <dbReference type="Pfam" id="PF20451"/>
    </source>
</evidence>
<evidence type="ECO:0000256" key="3">
    <source>
        <dbReference type="ARBA" id="ARBA00022729"/>
    </source>
</evidence>
<evidence type="ECO:0000256" key="2">
    <source>
        <dbReference type="ARBA" id="ARBA00022670"/>
    </source>
</evidence>
<sequence>MVSPSSFSGRSEAYDLKLPDQSKATYSPGGFHHLSSLRQKKKAFKSKQELPFETRYFPQNLDHFSFTPESYTVFHQKYLINSRFWRKGGPIFVYTGNEGDIDWFASNTGFMLDIAPKFQALLVFIEHRFYGESTPFGKKSHKSAETLGYLNSQQALADYAILIRSLKQNLSSEASPVVVFGGSYGGMLAAWFRLKYPHITIGALASSAPILHFDNIVPLTSFYDAISQDFKDASINCFKVIKKSWEELEAVSTMKNGLQELSKKFRTCKGLHSKYSARDWLSGAFVYTAMVNYPTAANFMAPLPGYPVEQMCKIIDGFPRGSSNLDRAFAAASLYYNYSGSKKCFEMEQQTDDHGLDGWQYQACTEMVMPMSCSNQSMLPPYDNDYEAFQEQCMSRYGVKPRPHWITTEFGGKRIETVLKRFGSNIIFSNGMQDPWSRGGVLKNISSSIVALVTKKGAHHADLRAATKDDPEWLKEQRRQEVSIIEKWIRFRRWIYTLSSSNSICPPCEICDCPPPLSLLQIAPGLANLSITGCGSDDPELKEEMEKQFVDLLTEELKLQEAVADEHSCHMNVTLAEAKRVASQYQKEAEKCNAATEICESVRERAQALLLKERKITFLWERRALQLGWEGSINKRGYECSQEDTDKLPESKRQKVPALASVIVEAVKVDSLQRLCSSLEPLFRRIVSEEVERALSRLGNAKLTSRSPEPKRIQDRDGRNLQLHFRTRMPPHLFTGGKVEGERGSAIHVVLIDANTGNVVQTGEESASKLNVVVLEGDFNDEDDEDWTREHFESFEVKEREGKRPILTGDTQIVLKEGVGTLGELTFTDNSSWIRSRKFRLGVKPAAGYGDSFCIREAKTEPFAVKDHRGELYKKHYPPAVHDEVWRLDRIAKDGVLHKKLLKANIVTVEDFLRLLVKDPQKLRNLLGSGMSNRMWENTVEHAKTCVLGGKLYVFYTDQTHATGVVFNHIYEFRGLITNGHFLSLESLNHDQKISADILVKLAYENWHKAIEYDGKLLNCLPVAEKEVKSLPEPKMVTAQTTQNHQQLHNQNNRQTVQCHQNAITYTPVPQPIDYPQFAQQNCSQLLPSFPCNVQDYNRSMESSNDSSSYNGEDWCRPRAAGQGLEDIFSEEIRLRSSEMLETDDMQRLLKTFGIGVNTVGTEGGFGQTDESCYGYNIPYQAQIDNTFRRERNRGSGKAVVGWLKLKAALRWGIFIRKKAAERRPQIVEID</sequence>
<dbReference type="InterPro" id="IPR010471">
    <property type="entry name" value="DUF1068"/>
</dbReference>
<dbReference type="GO" id="GO:0070008">
    <property type="term" value="F:serine-type exopeptidase activity"/>
    <property type="evidence" value="ECO:0007669"/>
    <property type="project" value="InterPro"/>
</dbReference>
<feature type="domain" description="Calmodulin binding protein C-terminal" evidence="8">
    <location>
        <begin position="951"/>
        <end position="1013"/>
    </location>
</feature>
<evidence type="ECO:0000259" key="8">
    <source>
        <dbReference type="Pfam" id="PF20452"/>
    </source>
</evidence>
<organism evidence="9 10">
    <name type="scientific">Arabidopsis arenosa</name>
    <name type="common">Sand rock-cress</name>
    <name type="synonym">Cardaminopsis arenosa</name>
    <dbReference type="NCBI Taxonomy" id="38785"/>
    <lineage>
        <taxon>Eukaryota</taxon>
        <taxon>Viridiplantae</taxon>
        <taxon>Streptophyta</taxon>
        <taxon>Embryophyta</taxon>
        <taxon>Tracheophyta</taxon>
        <taxon>Spermatophyta</taxon>
        <taxon>Magnoliopsida</taxon>
        <taxon>eudicotyledons</taxon>
        <taxon>Gunneridae</taxon>
        <taxon>Pentapetalae</taxon>
        <taxon>rosids</taxon>
        <taxon>malvids</taxon>
        <taxon>Brassicales</taxon>
        <taxon>Brassicaceae</taxon>
        <taxon>Camelineae</taxon>
        <taxon>Arabidopsis</taxon>
    </lineage>
</organism>
<dbReference type="InterPro" id="IPR008758">
    <property type="entry name" value="Peptidase_S28"/>
</dbReference>
<dbReference type="SUPFAM" id="SSF53474">
    <property type="entry name" value="alpha/beta-Hydrolases"/>
    <property type="match status" value="1"/>
</dbReference>
<dbReference type="FunFam" id="1.20.120.980:FF:000001">
    <property type="entry name" value="Dipeptidyl peptidase 7"/>
    <property type="match status" value="1"/>
</dbReference>
<evidence type="ECO:0000313" key="9">
    <source>
        <dbReference type="EMBL" id="CAE6006103.1"/>
    </source>
</evidence>
<dbReference type="InterPro" id="IPR046829">
    <property type="entry name" value="Calmod_bind_C"/>
</dbReference>
<feature type="domain" description="Calmodulin binding protein central" evidence="7">
    <location>
        <begin position="881"/>
        <end position="946"/>
    </location>
</feature>
<dbReference type="Gene3D" id="1.20.120.980">
    <property type="entry name" value="Serine carboxypeptidase S28, SKS domain"/>
    <property type="match status" value="1"/>
</dbReference>
<dbReference type="InterPro" id="IPR046831">
    <property type="entry name" value="Calmodulin_bind_N"/>
</dbReference>
<keyword evidence="10" id="KW-1185">Reference proteome</keyword>
<keyword evidence="5" id="KW-0325">Glycoprotein</keyword>
<proteinExistence type="inferred from homology"/>
<dbReference type="Pfam" id="PF07887">
    <property type="entry name" value="Calmodulin_bind"/>
    <property type="match status" value="1"/>
</dbReference>
<keyword evidence="4" id="KW-0378">Hydrolase</keyword>